<keyword evidence="2" id="KW-0229">DNA integration</keyword>
<evidence type="ECO:0000256" key="2">
    <source>
        <dbReference type="ARBA" id="ARBA00022908"/>
    </source>
</evidence>
<evidence type="ECO:0000256" key="6">
    <source>
        <dbReference type="SAM" id="Phobius"/>
    </source>
</evidence>
<feature type="domain" description="Core-binding (CB)" evidence="8">
    <location>
        <begin position="98"/>
        <end position="189"/>
    </location>
</feature>
<dbReference type="PANTHER" id="PTHR30629">
    <property type="entry name" value="PROPHAGE INTEGRASE"/>
    <property type="match status" value="1"/>
</dbReference>
<dbReference type="InterPro" id="IPR002104">
    <property type="entry name" value="Integrase_catalytic"/>
</dbReference>
<keyword evidence="3 5" id="KW-0238">DNA-binding</keyword>
<sequence length="433" mass="48049">MRTDRQIAALRSREARYEVAVADSRGLYIRVWPTGAKGFELRYTAENGKRRRHVLGAYPDVTLAEARRLSAAARVAVLGGTDPVAERSARREEARTGETLEDLAEAYWRAASKGLHGGRRRPKQARTIESERSLFRRYIKPALGDMRFAAIRRTDIRIFMRDMAANSGLAPASLASVGGVLLGVLGFAVYEDRLEANPAYGLTRPLALMPRERMFDDEALRILWNEASLASLPRTPGEKTAGKHARLDAPTGLAIQFLMTTLTRRSEAAEVLWSEIDMDSAVWTIPSHRSKARHVQVVPLPNEALAILRRARALYPKSPWVFPAPRNRTGPVDSRALTRAVVRTCTRRNLPAGSPHDVRRSGATTLTGRYGVGRFIVGHLLGHTVRDGATVTGVYDRYSYMAEKRAALQTWASHVANLKPSGQRDQAGQPSWE</sequence>
<keyword evidence="4" id="KW-0233">DNA recombination</keyword>
<dbReference type="Gene3D" id="3.30.160.390">
    <property type="entry name" value="Integrase, DNA-binding domain"/>
    <property type="match status" value="1"/>
</dbReference>
<dbReference type="InterPro" id="IPR050808">
    <property type="entry name" value="Phage_Integrase"/>
</dbReference>
<proteinExistence type="inferred from homology"/>
<dbReference type="GO" id="GO:0003677">
    <property type="term" value="F:DNA binding"/>
    <property type="evidence" value="ECO:0007669"/>
    <property type="project" value="UniProtKB-UniRule"/>
</dbReference>
<evidence type="ECO:0000256" key="5">
    <source>
        <dbReference type="PROSITE-ProRule" id="PRU01248"/>
    </source>
</evidence>
<gene>
    <name evidence="9" type="ORF">HNP32_001383</name>
</gene>
<protein>
    <submittedName>
        <fullName evidence="9">Integrase</fullName>
    </submittedName>
</protein>
<dbReference type="InterPro" id="IPR038488">
    <property type="entry name" value="Integrase_DNA-bd_sf"/>
</dbReference>
<dbReference type="GO" id="GO:0015074">
    <property type="term" value="P:DNA integration"/>
    <property type="evidence" value="ECO:0007669"/>
    <property type="project" value="UniProtKB-KW"/>
</dbReference>
<keyword evidence="6" id="KW-0472">Membrane</keyword>
<keyword evidence="6" id="KW-0812">Transmembrane</keyword>
<evidence type="ECO:0000256" key="1">
    <source>
        <dbReference type="ARBA" id="ARBA00008857"/>
    </source>
</evidence>
<dbReference type="Pfam" id="PF13356">
    <property type="entry name" value="Arm-DNA-bind_3"/>
    <property type="match status" value="1"/>
</dbReference>
<feature type="domain" description="Tyr recombinase" evidence="7">
    <location>
        <begin position="231"/>
        <end position="409"/>
    </location>
</feature>
<dbReference type="PROSITE" id="PS51900">
    <property type="entry name" value="CB"/>
    <property type="match status" value="1"/>
</dbReference>
<evidence type="ECO:0000259" key="8">
    <source>
        <dbReference type="PROSITE" id="PS51900"/>
    </source>
</evidence>
<evidence type="ECO:0000256" key="4">
    <source>
        <dbReference type="ARBA" id="ARBA00023172"/>
    </source>
</evidence>
<dbReference type="PANTHER" id="PTHR30629:SF2">
    <property type="entry name" value="PROPHAGE INTEGRASE INTS-RELATED"/>
    <property type="match status" value="1"/>
</dbReference>
<keyword evidence="10" id="KW-1185">Reference proteome</keyword>
<evidence type="ECO:0000313" key="10">
    <source>
        <dbReference type="Proteomes" id="UP000539957"/>
    </source>
</evidence>
<dbReference type="CDD" id="cd00801">
    <property type="entry name" value="INT_P4_C"/>
    <property type="match status" value="1"/>
</dbReference>
<dbReference type="Gene3D" id="1.10.443.10">
    <property type="entry name" value="Intergrase catalytic core"/>
    <property type="match status" value="1"/>
</dbReference>
<feature type="transmembrane region" description="Helical" evidence="6">
    <location>
        <begin position="169"/>
        <end position="190"/>
    </location>
</feature>
<dbReference type="Proteomes" id="UP000539957">
    <property type="component" value="Unassembled WGS sequence"/>
</dbReference>
<organism evidence="9 10">
    <name type="scientific">Brevundimonas bullata</name>
    <dbReference type="NCBI Taxonomy" id="13160"/>
    <lineage>
        <taxon>Bacteria</taxon>
        <taxon>Pseudomonadati</taxon>
        <taxon>Pseudomonadota</taxon>
        <taxon>Alphaproteobacteria</taxon>
        <taxon>Caulobacterales</taxon>
        <taxon>Caulobacteraceae</taxon>
        <taxon>Brevundimonas</taxon>
    </lineage>
</organism>
<name>A0A7W7N3R9_9CAUL</name>
<dbReference type="RefSeq" id="WP_184268421.1">
    <property type="nucleotide sequence ID" value="NZ_JACHKY010000002.1"/>
</dbReference>
<comment type="similarity">
    <text evidence="1">Belongs to the 'phage' integrase family.</text>
</comment>
<dbReference type="InterPro" id="IPR044068">
    <property type="entry name" value="CB"/>
</dbReference>
<dbReference type="InterPro" id="IPR025166">
    <property type="entry name" value="Integrase_DNA_bind_dom"/>
</dbReference>
<reference evidence="9 10" key="1">
    <citation type="submission" date="2020-08" db="EMBL/GenBank/DDBJ databases">
        <title>Functional genomics of gut bacteria from endangered species of beetles.</title>
        <authorList>
            <person name="Carlos-Shanley C."/>
        </authorList>
    </citation>
    <scope>NUCLEOTIDE SEQUENCE [LARGE SCALE GENOMIC DNA]</scope>
    <source>
        <strain evidence="9 10">S00123</strain>
    </source>
</reference>
<dbReference type="InterPro" id="IPR010998">
    <property type="entry name" value="Integrase_recombinase_N"/>
</dbReference>
<dbReference type="SUPFAM" id="SSF56349">
    <property type="entry name" value="DNA breaking-rejoining enzymes"/>
    <property type="match status" value="1"/>
</dbReference>
<dbReference type="InterPro" id="IPR013762">
    <property type="entry name" value="Integrase-like_cat_sf"/>
</dbReference>
<dbReference type="Gene3D" id="1.10.150.130">
    <property type="match status" value="1"/>
</dbReference>
<keyword evidence="6" id="KW-1133">Transmembrane helix</keyword>
<evidence type="ECO:0000256" key="3">
    <source>
        <dbReference type="ARBA" id="ARBA00023125"/>
    </source>
</evidence>
<dbReference type="PROSITE" id="PS51898">
    <property type="entry name" value="TYR_RECOMBINASE"/>
    <property type="match status" value="1"/>
</dbReference>
<dbReference type="EMBL" id="JACHKY010000002">
    <property type="protein sequence ID" value="MBB4797659.1"/>
    <property type="molecule type" value="Genomic_DNA"/>
</dbReference>
<accession>A0A7W7N3R9</accession>
<comment type="caution">
    <text evidence="9">The sequence shown here is derived from an EMBL/GenBank/DDBJ whole genome shotgun (WGS) entry which is preliminary data.</text>
</comment>
<dbReference type="AlphaFoldDB" id="A0A7W7N3R9"/>
<evidence type="ECO:0000259" key="7">
    <source>
        <dbReference type="PROSITE" id="PS51898"/>
    </source>
</evidence>
<dbReference type="Pfam" id="PF00589">
    <property type="entry name" value="Phage_integrase"/>
    <property type="match status" value="1"/>
</dbReference>
<evidence type="ECO:0000313" key="9">
    <source>
        <dbReference type="EMBL" id="MBB4797659.1"/>
    </source>
</evidence>
<dbReference type="InterPro" id="IPR011010">
    <property type="entry name" value="DNA_brk_join_enz"/>
</dbReference>
<dbReference type="GO" id="GO:0006310">
    <property type="term" value="P:DNA recombination"/>
    <property type="evidence" value="ECO:0007669"/>
    <property type="project" value="UniProtKB-KW"/>
</dbReference>